<evidence type="ECO:0000259" key="1">
    <source>
        <dbReference type="Pfam" id="PF13460"/>
    </source>
</evidence>
<accession>A0AA48L5C3</accession>
<reference evidence="2" key="1">
    <citation type="journal article" date="2023" name="BMC Genomics">
        <title>Chromosome-level genome assemblies of Cutaneotrichosporon spp. (Trichosporonales, Basidiomycota) reveal imbalanced evolution between nucleotide sequences and chromosome synteny.</title>
        <authorList>
            <person name="Kobayashi Y."/>
            <person name="Kayamori A."/>
            <person name="Aoki K."/>
            <person name="Shiwa Y."/>
            <person name="Matsutani M."/>
            <person name="Fujita N."/>
            <person name="Sugita T."/>
            <person name="Iwasaki W."/>
            <person name="Tanaka N."/>
            <person name="Takashima M."/>
        </authorList>
    </citation>
    <scope>NUCLEOTIDE SEQUENCE</scope>
    <source>
        <strain evidence="2">HIS019</strain>
    </source>
</reference>
<dbReference type="InterPro" id="IPR036291">
    <property type="entry name" value="NAD(P)-bd_dom_sf"/>
</dbReference>
<dbReference type="Proteomes" id="UP001233271">
    <property type="component" value="Chromosome 4"/>
</dbReference>
<dbReference type="AlphaFoldDB" id="A0AA48L5C3"/>
<dbReference type="PANTHER" id="PTHR14097">
    <property type="entry name" value="OXIDOREDUCTASE HTATIP2"/>
    <property type="match status" value="1"/>
</dbReference>
<evidence type="ECO:0000313" key="2">
    <source>
        <dbReference type="EMBL" id="BEI92228.1"/>
    </source>
</evidence>
<dbReference type="SUPFAM" id="SSF51735">
    <property type="entry name" value="NAD(P)-binding Rossmann-fold domains"/>
    <property type="match status" value="1"/>
</dbReference>
<dbReference type="KEGG" id="ccac:CcaHIS019_0410480"/>
<keyword evidence="3" id="KW-1185">Reference proteome</keyword>
<name>A0AA48L5C3_9TREE</name>
<dbReference type="Pfam" id="PF13460">
    <property type="entry name" value="NAD_binding_10"/>
    <property type="match status" value="1"/>
</dbReference>
<evidence type="ECO:0000313" key="3">
    <source>
        <dbReference type="Proteomes" id="UP001233271"/>
    </source>
</evidence>
<organism evidence="2 3">
    <name type="scientific">Cutaneotrichosporon cavernicola</name>
    <dbReference type="NCBI Taxonomy" id="279322"/>
    <lineage>
        <taxon>Eukaryota</taxon>
        <taxon>Fungi</taxon>
        <taxon>Dikarya</taxon>
        <taxon>Basidiomycota</taxon>
        <taxon>Agaricomycotina</taxon>
        <taxon>Tremellomycetes</taxon>
        <taxon>Trichosporonales</taxon>
        <taxon>Trichosporonaceae</taxon>
        <taxon>Cutaneotrichosporon</taxon>
    </lineage>
</organism>
<dbReference type="InterPro" id="IPR016040">
    <property type="entry name" value="NAD(P)-bd_dom"/>
</dbReference>
<dbReference type="RefSeq" id="XP_060457493.1">
    <property type="nucleotide sequence ID" value="XM_060600950.1"/>
</dbReference>
<sequence>MPTSISSILHRLQPMTKIILTGATGTAGSAILSAALSSPRISHVTVLGRRAPPVESEKLTSLLLPSEEWGSFDAINPALVERLRGYDAVIWALGAMRTQVQAGEYEPITRDFTLEGARAFAALGTADKPLRFVFITSMGVSQAPGWFAPAYVRVKGETEAALRRAEGIRAVFVHPGGILATEERRPELIWYNRVILDALSYVWPSGVIHATKLAQACLRLATGEGWELRNPEGAVENDDLKRLALGYEGSPDPGSE</sequence>
<gene>
    <name evidence="2" type="ORF">CcaverHIS019_0410480</name>
</gene>
<proteinExistence type="predicted"/>
<dbReference type="PANTHER" id="PTHR14097:SF8">
    <property type="entry name" value="NAD(P)-BINDING DOMAIN-CONTAINING PROTEIN"/>
    <property type="match status" value="1"/>
</dbReference>
<feature type="domain" description="NAD(P)-binding" evidence="1">
    <location>
        <begin position="22"/>
        <end position="188"/>
    </location>
</feature>
<protein>
    <recommendedName>
        <fullName evidence="1">NAD(P)-binding domain-containing protein</fullName>
    </recommendedName>
</protein>
<dbReference type="EMBL" id="AP028215">
    <property type="protein sequence ID" value="BEI92228.1"/>
    <property type="molecule type" value="Genomic_DNA"/>
</dbReference>
<dbReference type="GeneID" id="85496098"/>
<dbReference type="Gene3D" id="3.40.50.720">
    <property type="entry name" value="NAD(P)-binding Rossmann-like Domain"/>
    <property type="match status" value="1"/>
</dbReference>